<organism evidence="2">
    <name type="scientific">bioreactor metagenome</name>
    <dbReference type="NCBI Taxonomy" id="1076179"/>
    <lineage>
        <taxon>unclassified sequences</taxon>
        <taxon>metagenomes</taxon>
        <taxon>ecological metagenomes</taxon>
    </lineage>
</organism>
<gene>
    <name evidence="2" type="ORF">SDC9_15038</name>
</gene>
<evidence type="ECO:0000256" key="1">
    <source>
        <dbReference type="SAM" id="MobiDB-lite"/>
    </source>
</evidence>
<accession>A0A644TUE1</accession>
<name>A0A644TUE1_9ZZZZ</name>
<dbReference type="EMBL" id="VSSQ01000046">
    <property type="protein sequence ID" value="MPL69301.1"/>
    <property type="molecule type" value="Genomic_DNA"/>
</dbReference>
<sequence>MNHQKWFSTKSRNRLSDRDMLLDLMMTEKHLSSLYEHGVLEATSPMVSNTFERLQADTHDNSRTLFTAMQQRGWYNPEQAEKNERLQKRNQKQASESFGLTADSKYAVSSGARRFGGRLSHGQRQGKSGIFNNQNNDTQSQEWQ</sequence>
<feature type="region of interest" description="Disordered" evidence="1">
    <location>
        <begin position="73"/>
        <end position="144"/>
    </location>
</feature>
<dbReference type="Pfam" id="PF07875">
    <property type="entry name" value="Coat_F"/>
    <property type="match status" value="1"/>
</dbReference>
<evidence type="ECO:0008006" key="3">
    <source>
        <dbReference type="Google" id="ProtNLM"/>
    </source>
</evidence>
<reference evidence="2" key="1">
    <citation type="submission" date="2019-08" db="EMBL/GenBank/DDBJ databases">
        <authorList>
            <person name="Kucharzyk K."/>
            <person name="Murdoch R.W."/>
            <person name="Higgins S."/>
            <person name="Loffler F."/>
        </authorList>
    </citation>
    <scope>NUCLEOTIDE SEQUENCE</scope>
</reference>
<dbReference type="AlphaFoldDB" id="A0A644TUE1"/>
<evidence type="ECO:0000313" key="2">
    <source>
        <dbReference type="EMBL" id="MPL69301.1"/>
    </source>
</evidence>
<proteinExistence type="predicted"/>
<comment type="caution">
    <text evidence="2">The sequence shown here is derived from an EMBL/GenBank/DDBJ whole genome shotgun (WGS) entry which is preliminary data.</text>
</comment>
<dbReference type="InterPro" id="IPR012851">
    <property type="entry name" value="Spore_coat_CotF-like"/>
</dbReference>
<feature type="compositionally biased region" description="Polar residues" evidence="1">
    <location>
        <begin position="122"/>
        <end position="144"/>
    </location>
</feature>
<protein>
    <recommendedName>
        <fullName evidence="3">Coat F domain-containing protein</fullName>
    </recommendedName>
</protein>